<sequence>MNVALARTQYRKAESTAAAEQDNPHRIIEVTLRELERSVQVLIAARAAGRSYPDDHLNRGLTAVYILQSSLDFEAGAEIATSLFQVYEFVRIQVLKAFRREPDAQLDDALLAVTEILSAWREIRDQVG</sequence>
<comment type="similarity">
    <text evidence="2">Belongs to the FliS family.</text>
</comment>
<dbReference type="GO" id="GO:0071973">
    <property type="term" value="P:bacterial-type flagellum-dependent cell motility"/>
    <property type="evidence" value="ECO:0007669"/>
    <property type="project" value="TreeGrafter"/>
</dbReference>
<reference evidence="6 7" key="1">
    <citation type="submission" date="2018-05" db="EMBL/GenBank/DDBJ databases">
        <title>Rhodobacteraceae gen. nov., sp. nov. isolated from sea water.</title>
        <authorList>
            <person name="Ren Y."/>
        </authorList>
    </citation>
    <scope>NUCLEOTIDE SEQUENCE [LARGE SCALE GENOMIC DNA]</scope>
    <source>
        <strain evidence="6 7">TG-679</strain>
    </source>
</reference>
<dbReference type="Gene3D" id="1.20.120.340">
    <property type="entry name" value="Flagellar protein FliS"/>
    <property type="match status" value="1"/>
</dbReference>
<dbReference type="AlphaFoldDB" id="A0A2V2LJS3"/>
<keyword evidence="4" id="KW-1005">Bacterial flagellum biogenesis</keyword>
<dbReference type="Proteomes" id="UP000245680">
    <property type="component" value="Unassembled WGS sequence"/>
</dbReference>
<comment type="caution">
    <text evidence="6">The sequence shown here is derived from an EMBL/GenBank/DDBJ whole genome shotgun (WGS) entry which is preliminary data.</text>
</comment>
<keyword evidence="6" id="KW-0282">Flagellum</keyword>
<dbReference type="PANTHER" id="PTHR34773:SF1">
    <property type="entry name" value="FLAGELLAR SECRETION CHAPERONE FLIS"/>
    <property type="match status" value="1"/>
</dbReference>
<keyword evidence="7" id="KW-1185">Reference proteome</keyword>
<keyword evidence="3" id="KW-0963">Cytoplasm</keyword>
<gene>
    <name evidence="6" type="ORF">DKT77_10375</name>
</gene>
<dbReference type="RefSeq" id="WP_109811638.1">
    <property type="nucleotide sequence ID" value="NZ_QGKU01000033.1"/>
</dbReference>
<evidence type="ECO:0000313" key="6">
    <source>
        <dbReference type="EMBL" id="PWR02589.1"/>
    </source>
</evidence>
<keyword evidence="6" id="KW-0969">Cilium</keyword>
<comment type="subcellular location">
    <subcellularLocation>
        <location evidence="1">Cytoplasm</location>
        <location evidence="1">Cytosol</location>
    </subcellularLocation>
</comment>
<keyword evidence="5" id="KW-0143">Chaperone</keyword>
<dbReference type="Pfam" id="PF02561">
    <property type="entry name" value="FliS"/>
    <property type="match status" value="1"/>
</dbReference>
<evidence type="ECO:0000256" key="3">
    <source>
        <dbReference type="ARBA" id="ARBA00022490"/>
    </source>
</evidence>
<protein>
    <submittedName>
        <fullName evidence="6">Flagellar biosynthesis protein FliS</fullName>
    </submittedName>
</protein>
<dbReference type="InterPro" id="IPR036584">
    <property type="entry name" value="FliS_sf"/>
</dbReference>
<evidence type="ECO:0000256" key="2">
    <source>
        <dbReference type="ARBA" id="ARBA00008787"/>
    </source>
</evidence>
<evidence type="ECO:0000313" key="7">
    <source>
        <dbReference type="Proteomes" id="UP000245680"/>
    </source>
</evidence>
<organism evidence="6 7">
    <name type="scientific">Meridianimarinicoccus roseus</name>
    <dbReference type="NCBI Taxonomy" id="2072018"/>
    <lineage>
        <taxon>Bacteria</taxon>
        <taxon>Pseudomonadati</taxon>
        <taxon>Pseudomonadota</taxon>
        <taxon>Alphaproteobacteria</taxon>
        <taxon>Rhodobacterales</taxon>
        <taxon>Paracoccaceae</taxon>
        <taxon>Meridianimarinicoccus</taxon>
    </lineage>
</organism>
<name>A0A2V2LJS3_9RHOB</name>
<accession>A0A2V2LJS3</accession>
<dbReference type="SUPFAM" id="SSF101116">
    <property type="entry name" value="Flagellar export chaperone FliS"/>
    <property type="match status" value="1"/>
</dbReference>
<dbReference type="OrthoDB" id="7355300at2"/>
<dbReference type="PANTHER" id="PTHR34773">
    <property type="entry name" value="FLAGELLAR SECRETION CHAPERONE FLIS"/>
    <property type="match status" value="1"/>
</dbReference>
<dbReference type="InterPro" id="IPR003713">
    <property type="entry name" value="FliS"/>
</dbReference>
<evidence type="ECO:0000256" key="5">
    <source>
        <dbReference type="ARBA" id="ARBA00023186"/>
    </source>
</evidence>
<evidence type="ECO:0000256" key="1">
    <source>
        <dbReference type="ARBA" id="ARBA00004514"/>
    </source>
</evidence>
<keyword evidence="6" id="KW-0966">Cell projection</keyword>
<dbReference type="GO" id="GO:0044780">
    <property type="term" value="P:bacterial-type flagellum assembly"/>
    <property type="evidence" value="ECO:0007669"/>
    <property type="project" value="InterPro"/>
</dbReference>
<proteinExistence type="inferred from homology"/>
<dbReference type="EMBL" id="QGKU01000033">
    <property type="protein sequence ID" value="PWR02589.1"/>
    <property type="molecule type" value="Genomic_DNA"/>
</dbReference>
<evidence type="ECO:0000256" key="4">
    <source>
        <dbReference type="ARBA" id="ARBA00022795"/>
    </source>
</evidence>
<dbReference type="GO" id="GO:0005829">
    <property type="term" value="C:cytosol"/>
    <property type="evidence" value="ECO:0007669"/>
    <property type="project" value="UniProtKB-SubCell"/>
</dbReference>